<name>A0A1A7NT59_9PAST</name>
<keyword evidence="4" id="KW-1003">Cell membrane</keyword>
<proteinExistence type="inferred from homology"/>
<evidence type="ECO:0000259" key="10">
    <source>
        <dbReference type="PROSITE" id="PS50928"/>
    </source>
</evidence>
<keyword evidence="3 9" id="KW-0813">Transport</keyword>
<evidence type="ECO:0000313" key="12">
    <source>
        <dbReference type="Proteomes" id="UP000243558"/>
    </source>
</evidence>
<feature type="domain" description="ABC transmembrane type-1" evidence="10">
    <location>
        <begin position="39"/>
        <end position="232"/>
    </location>
</feature>
<dbReference type="InterPro" id="IPR043429">
    <property type="entry name" value="ArtM/GltK/GlnP/TcyL/YhdX-like"/>
</dbReference>
<feature type="transmembrane region" description="Helical" evidence="9">
    <location>
        <begin position="82"/>
        <end position="103"/>
    </location>
</feature>
<dbReference type="PROSITE" id="PS50928">
    <property type="entry name" value="ABC_TM1"/>
    <property type="match status" value="1"/>
</dbReference>
<evidence type="ECO:0000256" key="9">
    <source>
        <dbReference type="RuleBase" id="RU363032"/>
    </source>
</evidence>
<keyword evidence="5 9" id="KW-0812">Transmembrane</keyword>
<evidence type="ECO:0000313" key="11">
    <source>
        <dbReference type="EMBL" id="OBW92189.1"/>
    </source>
</evidence>
<accession>A0A1A7NT59</accession>
<evidence type="ECO:0000256" key="3">
    <source>
        <dbReference type="ARBA" id="ARBA00022448"/>
    </source>
</evidence>
<keyword evidence="12" id="KW-1185">Reference proteome</keyword>
<dbReference type="Proteomes" id="UP000243558">
    <property type="component" value="Unassembled WGS sequence"/>
</dbReference>
<reference evidence="11 12" key="1">
    <citation type="submission" date="2014-11" db="EMBL/GenBank/DDBJ databases">
        <title>Pan-genome of Gallibacterium spp.</title>
        <authorList>
            <person name="Kudirkiene E."/>
            <person name="Bojesen A.M."/>
        </authorList>
    </citation>
    <scope>NUCLEOTIDE SEQUENCE [LARGE SCALE GENOMIC DNA]</scope>
    <source>
        <strain evidence="11 12">F151</strain>
    </source>
</reference>
<dbReference type="NCBIfam" id="TIGR01726">
    <property type="entry name" value="HEQRo_perm_3TM"/>
    <property type="match status" value="1"/>
</dbReference>
<comment type="caution">
    <text evidence="11">The sequence shown here is derived from an EMBL/GenBank/DDBJ whole genome shotgun (WGS) entry which is preliminary data.</text>
</comment>
<dbReference type="PANTHER" id="PTHR30614">
    <property type="entry name" value="MEMBRANE COMPONENT OF AMINO ACID ABC TRANSPORTER"/>
    <property type="match status" value="1"/>
</dbReference>
<evidence type="ECO:0000256" key="5">
    <source>
        <dbReference type="ARBA" id="ARBA00022692"/>
    </source>
</evidence>
<evidence type="ECO:0000256" key="1">
    <source>
        <dbReference type="ARBA" id="ARBA00004429"/>
    </source>
</evidence>
<dbReference type="EMBL" id="JTJM01000023">
    <property type="protein sequence ID" value="OBW92189.1"/>
    <property type="molecule type" value="Genomic_DNA"/>
</dbReference>
<dbReference type="PATRIC" id="fig|505345.7.peg.1114"/>
<evidence type="ECO:0000256" key="6">
    <source>
        <dbReference type="ARBA" id="ARBA00022970"/>
    </source>
</evidence>
<dbReference type="GO" id="GO:0015184">
    <property type="term" value="F:L-cystine transmembrane transporter activity"/>
    <property type="evidence" value="ECO:0007669"/>
    <property type="project" value="TreeGrafter"/>
</dbReference>
<dbReference type="Pfam" id="PF00528">
    <property type="entry name" value="BPD_transp_1"/>
    <property type="match status" value="1"/>
</dbReference>
<evidence type="ECO:0000256" key="4">
    <source>
        <dbReference type="ARBA" id="ARBA00022475"/>
    </source>
</evidence>
<dbReference type="GO" id="GO:0043190">
    <property type="term" value="C:ATP-binding cassette (ABC) transporter complex"/>
    <property type="evidence" value="ECO:0007669"/>
    <property type="project" value="InterPro"/>
</dbReference>
<keyword evidence="6" id="KW-0029">Amino-acid transport</keyword>
<dbReference type="InterPro" id="IPR010065">
    <property type="entry name" value="AA_ABC_transptr_permease_3TM"/>
</dbReference>
<evidence type="ECO:0000256" key="2">
    <source>
        <dbReference type="ARBA" id="ARBA00010072"/>
    </source>
</evidence>
<dbReference type="Gene3D" id="1.10.3720.10">
    <property type="entry name" value="MetI-like"/>
    <property type="match status" value="1"/>
</dbReference>
<keyword evidence="7 9" id="KW-1133">Transmembrane helix</keyword>
<feature type="transmembrane region" description="Helical" evidence="9">
    <location>
        <begin position="39"/>
        <end position="62"/>
    </location>
</feature>
<comment type="subcellular location">
    <subcellularLocation>
        <location evidence="1">Cell inner membrane</location>
        <topology evidence="1">Multi-pass membrane protein</topology>
    </subcellularLocation>
    <subcellularLocation>
        <location evidence="9">Cell membrane</location>
        <topology evidence="9">Multi-pass membrane protein</topology>
    </subcellularLocation>
</comment>
<evidence type="ECO:0000256" key="8">
    <source>
        <dbReference type="ARBA" id="ARBA00023136"/>
    </source>
</evidence>
<feature type="transmembrane region" description="Helical" evidence="9">
    <location>
        <begin position="211"/>
        <end position="231"/>
    </location>
</feature>
<dbReference type="SUPFAM" id="SSF161098">
    <property type="entry name" value="MetI-like"/>
    <property type="match status" value="1"/>
</dbReference>
<gene>
    <name evidence="11" type="ORF">QV01_05595</name>
</gene>
<organism evidence="11 12">
    <name type="scientific">Gallibacterium genomosp. 3</name>
    <dbReference type="NCBI Taxonomy" id="505345"/>
    <lineage>
        <taxon>Bacteria</taxon>
        <taxon>Pseudomonadati</taxon>
        <taxon>Pseudomonadota</taxon>
        <taxon>Gammaproteobacteria</taxon>
        <taxon>Pasteurellales</taxon>
        <taxon>Pasteurellaceae</taxon>
        <taxon>Gallibacterium</taxon>
    </lineage>
</organism>
<dbReference type="InterPro" id="IPR035906">
    <property type="entry name" value="MetI-like_sf"/>
</dbReference>
<dbReference type="PANTHER" id="PTHR30614:SF0">
    <property type="entry name" value="L-CYSTINE TRANSPORT SYSTEM PERMEASE PROTEIN TCYL"/>
    <property type="match status" value="1"/>
</dbReference>
<keyword evidence="8 9" id="KW-0472">Membrane</keyword>
<dbReference type="FunFam" id="1.10.3720.10:FF:000009">
    <property type="entry name" value="Amino acid ABC transporter permease"/>
    <property type="match status" value="1"/>
</dbReference>
<evidence type="ECO:0000256" key="7">
    <source>
        <dbReference type="ARBA" id="ARBA00022989"/>
    </source>
</evidence>
<dbReference type="InterPro" id="IPR000515">
    <property type="entry name" value="MetI-like"/>
</dbReference>
<protein>
    <submittedName>
        <fullName evidence="11">Cysteine ABC transporter permease</fullName>
    </submittedName>
</protein>
<sequence length="245" mass="27203">MTESISAISHSILSALPWMDDNKASIAIDAFFPMLEGMVYFTIPLTIISFLLGMLIALAIALIRVTPQKHFVHKVANGVANFYISAIRGTPLLAQLFIIFYALPNVGITLDPLPTAIIAFSLNTGAYASETVRAAILSVPKGQWEAGYTIGMSYWQNFFRIIGPQALRVAVPPLSNSFIGLVKETSLASVVLVPEMMRQANIISSRTYEFLLVYCEAALMYWVVCALLSYVQQRLEKHFERYVAR</sequence>
<comment type="similarity">
    <text evidence="2">Belongs to the binding-protein-dependent transport system permease family. HisMQ subfamily.</text>
</comment>
<dbReference type="CDD" id="cd06261">
    <property type="entry name" value="TM_PBP2"/>
    <property type="match status" value="1"/>
</dbReference>
<dbReference type="AlphaFoldDB" id="A0A1A7NT59"/>